<dbReference type="Gene3D" id="3.80.30.20">
    <property type="entry name" value="tm_1862 like domain"/>
    <property type="match status" value="1"/>
</dbReference>
<evidence type="ECO:0000259" key="8">
    <source>
        <dbReference type="PROSITE" id="PS51332"/>
    </source>
</evidence>
<dbReference type="GO" id="GO:0003824">
    <property type="term" value="F:catalytic activity"/>
    <property type="evidence" value="ECO:0007669"/>
    <property type="project" value="InterPro"/>
</dbReference>
<dbReference type="InterPro" id="IPR006158">
    <property type="entry name" value="Cobalamin-bd"/>
</dbReference>
<evidence type="ECO:0000256" key="7">
    <source>
        <dbReference type="ARBA" id="ARBA00023014"/>
    </source>
</evidence>
<dbReference type="CDD" id="cd01335">
    <property type="entry name" value="Radical_SAM"/>
    <property type="match status" value="1"/>
</dbReference>
<keyword evidence="7" id="KW-0411">Iron-sulfur</keyword>
<name>A0A0W8F631_9ZZZZ</name>
<dbReference type="SFLD" id="SFLDS00029">
    <property type="entry name" value="Radical_SAM"/>
    <property type="match status" value="1"/>
</dbReference>
<dbReference type="InterPro" id="IPR006638">
    <property type="entry name" value="Elp3/MiaA/NifB-like_rSAM"/>
</dbReference>
<dbReference type="GO" id="GO:0051539">
    <property type="term" value="F:4 iron, 4 sulfur cluster binding"/>
    <property type="evidence" value="ECO:0007669"/>
    <property type="project" value="UniProtKB-KW"/>
</dbReference>
<evidence type="ECO:0000256" key="2">
    <source>
        <dbReference type="ARBA" id="ARBA00022603"/>
    </source>
</evidence>
<sequence length="598" mass="67351">MARVLFINPSTRHHGTALTVFPPLGILSICAILRNAGHEVRFIDADIDEIRPENVQQTIKTLAPQVVGITMSTLQFRSAIETAEMIKRVAEGTVIVVGGPHPSALKDEILKSCSSIDVVVYGEGEITTVELVRAIEDERSLKGIKGLCFREGMNVIVNPPREPIEDLDSLPNPALDLAMPIRRYPGAYPVGARPSIQFLASRGCPFHCTFCSNSVWGRRLRLRSPESVLDEVEGLWNDFRVREVFFQDDTFNVKRDWFEAICNGILERGLQQKMVFKAPFRANERLLDLEMLKLAKKAGFWMIFYGVESGSQEILNSVKKDLKREEIERAFKLTKRAGIKTYASFMIGNLGENRRMVQETIDFAIRLDPDFYGFAVATPYPGSELYEVAKERGLINSGFDGYGLSRYVINGGDISPQDVAGMVNEAYQAMEARRSAWHYKLKRHWLNSGHVPPEKHLDHYPVKEPDRDLLGEEILMGDSDWDVLGKGWYGLENAPPRFRWTERKATAYMRGREGAAKLLIRSLTGPDGLGLNVSVNRVSSRKFKVGTNWTVLEVPLKGVTSDILRVDLAAERSWVPDELLGNGDLRQLGVAIERMWIE</sequence>
<dbReference type="InterPro" id="IPR058240">
    <property type="entry name" value="rSAM_sf"/>
</dbReference>
<dbReference type="InterPro" id="IPR007197">
    <property type="entry name" value="rSAM"/>
</dbReference>
<dbReference type="PROSITE" id="PS51918">
    <property type="entry name" value="RADICAL_SAM"/>
    <property type="match status" value="1"/>
</dbReference>
<dbReference type="AlphaFoldDB" id="A0A0W8F631"/>
<keyword evidence="4" id="KW-0949">S-adenosyl-L-methionine</keyword>
<comment type="caution">
    <text evidence="10">The sequence shown here is derived from an EMBL/GenBank/DDBJ whole genome shotgun (WGS) entry which is preliminary data.</text>
</comment>
<gene>
    <name evidence="10" type="ORF">ASZ90_014020</name>
</gene>
<dbReference type="SFLD" id="SFLDG01082">
    <property type="entry name" value="B12-binding_domain_containing"/>
    <property type="match status" value="1"/>
</dbReference>
<evidence type="ECO:0000256" key="3">
    <source>
        <dbReference type="ARBA" id="ARBA00022679"/>
    </source>
</evidence>
<dbReference type="SUPFAM" id="SSF52242">
    <property type="entry name" value="Cobalamin (vitamin B12)-binding domain"/>
    <property type="match status" value="1"/>
</dbReference>
<keyword evidence="5" id="KW-0479">Metal-binding</keyword>
<feature type="domain" description="B12-binding" evidence="8">
    <location>
        <begin position="1"/>
        <end position="142"/>
    </location>
</feature>
<dbReference type="GO" id="GO:0031419">
    <property type="term" value="F:cobalamin binding"/>
    <property type="evidence" value="ECO:0007669"/>
    <property type="project" value="InterPro"/>
</dbReference>
<dbReference type="InterPro" id="IPR051198">
    <property type="entry name" value="BchE-like"/>
</dbReference>
<dbReference type="PANTHER" id="PTHR43409">
    <property type="entry name" value="ANAEROBIC MAGNESIUM-PROTOPORPHYRIN IX MONOMETHYL ESTER CYCLASE-RELATED"/>
    <property type="match status" value="1"/>
</dbReference>
<reference evidence="10" key="1">
    <citation type="journal article" date="2015" name="Proc. Natl. Acad. Sci. U.S.A.">
        <title>Networks of energetic and metabolic interactions define dynamics in microbial communities.</title>
        <authorList>
            <person name="Embree M."/>
            <person name="Liu J.K."/>
            <person name="Al-Bassam M.M."/>
            <person name="Zengler K."/>
        </authorList>
    </citation>
    <scope>NUCLEOTIDE SEQUENCE</scope>
</reference>
<dbReference type="PROSITE" id="PS51332">
    <property type="entry name" value="B12_BINDING"/>
    <property type="match status" value="1"/>
</dbReference>
<dbReference type="SUPFAM" id="SSF102114">
    <property type="entry name" value="Radical SAM enzymes"/>
    <property type="match status" value="1"/>
</dbReference>
<dbReference type="EMBL" id="LNQE01001503">
    <property type="protein sequence ID" value="KUG16346.1"/>
    <property type="molecule type" value="Genomic_DNA"/>
</dbReference>
<dbReference type="InterPro" id="IPR036724">
    <property type="entry name" value="Cobalamin-bd_sf"/>
</dbReference>
<keyword evidence="3" id="KW-0808">Transferase</keyword>
<dbReference type="InterPro" id="IPR034466">
    <property type="entry name" value="Methyltransferase_Class_B"/>
</dbReference>
<proteinExistence type="predicted"/>
<dbReference type="Pfam" id="PF04055">
    <property type="entry name" value="Radical_SAM"/>
    <property type="match status" value="1"/>
</dbReference>
<evidence type="ECO:0000256" key="6">
    <source>
        <dbReference type="ARBA" id="ARBA00023004"/>
    </source>
</evidence>
<evidence type="ECO:0000259" key="9">
    <source>
        <dbReference type="PROSITE" id="PS51918"/>
    </source>
</evidence>
<feature type="domain" description="Radical SAM core" evidence="9">
    <location>
        <begin position="190"/>
        <end position="413"/>
    </location>
</feature>
<evidence type="ECO:0000256" key="1">
    <source>
        <dbReference type="ARBA" id="ARBA00001966"/>
    </source>
</evidence>
<dbReference type="SFLD" id="SFLDG01123">
    <property type="entry name" value="methyltransferase_(Class_B)"/>
    <property type="match status" value="1"/>
</dbReference>
<dbReference type="PANTHER" id="PTHR43409:SF7">
    <property type="entry name" value="BLL1977 PROTEIN"/>
    <property type="match status" value="1"/>
</dbReference>
<dbReference type="SMART" id="SM00729">
    <property type="entry name" value="Elp3"/>
    <property type="match status" value="1"/>
</dbReference>
<protein>
    <submittedName>
        <fullName evidence="10">Radical sam domain protein</fullName>
    </submittedName>
</protein>
<keyword evidence="2" id="KW-0489">Methyltransferase</keyword>
<accession>A0A0W8F631</accession>
<keyword evidence="6" id="KW-0408">Iron</keyword>
<dbReference type="GO" id="GO:0046872">
    <property type="term" value="F:metal ion binding"/>
    <property type="evidence" value="ECO:0007669"/>
    <property type="project" value="UniProtKB-KW"/>
</dbReference>
<evidence type="ECO:0000256" key="4">
    <source>
        <dbReference type="ARBA" id="ARBA00022691"/>
    </source>
</evidence>
<evidence type="ECO:0000313" key="10">
    <source>
        <dbReference type="EMBL" id="KUG16346.1"/>
    </source>
</evidence>
<comment type="cofactor">
    <cofactor evidence="1">
        <name>[4Fe-4S] cluster</name>
        <dbReference type="ChEBI" id="CHEBI:49883"/>
    </cofactor>
</comment>
<dbReference type="Pfam" id="PF02310">
    <property type="entry name" value="B12-binding"/>
    <property type="match status" value="1"/>
</dbReference>
<organism evidence="10">
    <name type="scientific">hydrocarbon metagenome</name>
    <dbReference type="NCBI Taxonomy" id="938273"/>
    <lineage>
        <taxon>unclassified sequences</taxon>
        <taxon>metagenomes</taxon>
        <taxon>ecological metagenomes</taxon>
    </lineage>
</organism>
<dbReference type="CDD" id="cd02068">
    <property type="entry name" value="radical_SAM_B12_BD"/>
    <property type="match status" value="1"/>
</dbReference>
<evidence type="ECO:0000256" key="5">
    <source>
        <dbReference type="ARBA" id="ARBA00022723"/>
    </source>
</evidence>
<dbReference type="InterPro" id="IPR023404">
    <property type="entry name" value="rSAM_horseshoe"/>
</dbReference>
<dbReference type="Gene3D" id="3.40.50.280">
    <property type="entry name" value="Cobalamin-binding domain"/>
    <property type="match status" value="1"/>
</dbReference>